<dbReference type="EMBL" id="CATOUU010000805">
    <property type="protein sequence ID" value="CAI9949859.1"/>
    <property type="molecule type" value="Genomic_DNA"/>
</dbReference>
<dbReference type="EMBL" id="CAXDID020000198">
    <property type="protein sequence ID" value="CAL6053689.1"/>
    <property type="molecule type" value="Genomic_DNA"/>
</dbReference>
<reference evidence="1" key="1">
    <citation type="submission" date="2023-06" db="EMBL/GenBank/DDBJ databases">
        <authorList>
            <person name="Kurt Z."/>
        </authorList>
    </citation>
    <scope>NUCLEOTIDE SEQUENCE</scope>
</reference>
<accession>A0AA86Q0L2</accession>
<evidence type="ECO:0000313" key="1">
    <source>
        <dbReference type="EMBL" id="CAI9949859.1"/>
    </source>
</evidence>
<evidence type="ECO:0000313" key="2">
    <source>
        <dbReference type="EMBL" id="CAL6053689.1"/>
    </source>
</evidence>
<proteinExistence type="predicted"/>
<gene>
    <name evidence="1" type="ORF">HINF_LOCUS37504</name>
    <name evidence="2" type="ORF">HINF_LOCUS45545</name>
</gene>
<comment type="caution">
    <text evidence="1">The sequence shown here is derived from an EMBL/GenBank/DDBJ whole genome shotgun (WGS) entry which is preliminary data.</text>
</comment>
<evidence type="ECO:0000313" key="3">
    <source>
        <dbReference type="Proteomes" id="UP001642409"/>
    </source>
</evidence>
<reference evidence="2 3" key="2">
    <citation type="submission" date="2024-07" db="EMBL/GenBank/DDBJ databases">
        <authorList>
            <person name="Akdeniz Z."/>
        </authorList>
    </citation>
    <scope>NUCLEOTIDE SEQUENCE [LARGE SCALE GENOMIC DNA]</scope>
</reference>
<name>A0AA86Q0L2_9EUKA</name>
<keyword evidence="3" id="KW-1185">Reference proteome</keyword>
<dbReference type="Proteomes" id="UP001642409">
    <property type="component" value="Unassembled WGS sequence"/>
</dbReference>
<organism evidence="1">
    <name type="scientific">Hexamita inflata</name>
    <dbReference type="NCBI Taxonomy" id="28002"/>
    <lineage>
        <taxon>Eukaryota</taxon>
        <taxon>Metamonada</taxon>
        <taxon>Diplomonadida</taxon>
        <taxon>Hexamitidae</taxon>
        <taxon>Hexamitinae</taxon>
        <taxon>Hexamita</taxon>
    </lineage>
</organism>
<protein>
    <submittedName>
        <fullName evidence="2">Hypothetical_protein</fullName>
    </submittedName>
</protein>
<sequence length="191" mass="22341">MSQIHGKFVQCCIDITKMANCYQSQILLFTQSRFMRQLSVAQNFHICCKICPVMKGDESYTQSEINASPHITETPQRITCASFHTLYVKSFLMMAHKPLYVTANHSQICFLKSHSRMFVPSVNIYHIYGNDNFQMNNYFRNNSYIKKQQQVNYSIVLIQHPKSPFPKVRQRKGRPNPNIMSKLRRKELAIP</sequence>
<dbReference type="AlphaFoldDB" id="A0AA86Q0L2"/>